<dbReference type="RefSeq" id="WP_103682735.1">
    <property type="nucleotide sequence ID" value="NZ_PQGG01000005.1"/>
</dbReference>
<organism evidence="1 2">
    <name type="scientific">Zhongshania marina</name>
    <dbReference type="NCBI Taxonomy" id="2304603"/>
    <lineage>
        <taxon>Bacteria</taxon>
        <taxon>Pseudomonadati</taxon>
        <taxon>Pseudomonadota</taxon>
        <taxon>Gammaproteobacteria</taxon>
        <taxon>Cellvibrionales</taxon>
        <taxon>Spongiibacteraceae</taxon>
        <taxon>Zhongshania</taxon>
    </lineage>
</organism>
<protein>
    <submittedName>
        <fullName evidence="1">4-oxalocrotonate tautomerase</fullName>
    </submittedName>
</protein>
<dbReference type="AlphaFoldDB" id="A0A2S4HKH2"/>
<dbReference type="InterPro" id="IPR014347">
    <property type="entry name" value="Tautomerase/MIF_sf"/>
</dbReference>
<proteinExistence type="predicted"/>
<dbReference type="Proteomes" id="UP000237222">
    <property type="component" value="Unassembled WGS sequence"/>
</dbReference>
<sequence>MPVIHFHIVENTLSDDQCSALLVRASKIYSTVLNSPMERVRAFIKTYRPELVATSGNVISEGGRPAPYFEFIVLEGRPLSERHELMKQFSNLIAEVSGVELSLVRGACWPVPPEDWGIGSVPASELRKAEIDARR</sequence>
<dbReference type="Gene3D" id="3.30.429.10">
    <property type="entry name" value="Macrophage Migration Inhibitory Factor"/>
    <property type="match status" value="2"/>
</dbReference>
<dbReference type="EMBL" id="PQGG01000005">
    <property type="protein sequence ID" value="POP54494.1"/>
    <property type="molecule type" value="Genomic_DNA"/>
</dbReference>
<accession>A0A2S4HKH2</accession>
<reference evidence="1" key="1">
    <citation type="submission" date="2018-01" db="EMBL/GenBank/DDBJ databases">
        <authorList>
            <person name="Yu X.-D."/>
        </authorList>
    </citation>
    <scope>NUCLEOTIDE SEQUENCE</scope>
    <source>
        <strain evidence="1">ZX-21</strain>
    </source>
</reference>
<dbReference type="OrthoDB" id="9804765at2"/>
<evidence type="ECO:0000313" key="2">
    <source>
        <dbReference type="Proteomes" id="UP000237222"/>
    </source>
</evidence>
<name>A0A2S4HKH2_9GAMM</name>
<evidence type="ECO:0000313" key="1">
    <source>
        <dbReference type="EMBL" id="POP54494.1"/>
    </source>
</evidence>
<gene>
    <name evidence="1" type="ORF">C0068_01535</name>
</gene>
<comment type="caution">
    <text evidence="1">The sequence shown here is derived from an EMBL/GenBank/DDBJ whole genome shotgun (WGS) entry which is preliminary data.</text>
</comment>
<dbReference type="SUPFAM" id="SSF55331">
    <property type="entry name" value="Tautomerase/MIF"/>
    <property type="match status" value="1"/>
</dbReference>